<keyword evidence="3" id="KW-1185">Reference proteome</keyword>
<dbReference type="Proteomes" id="UP001212997">
    <property type="component" value="Unassembled WGS sequence"/>
</dbReference>
<evidence type="ECO:0000256" key="1">
    <source>
        <dbReference type="SAM" id="MobiDB-lite"/>
    </source>
</evidence>
<feature type="region of interest" description="Disordered" evidence="1">
    <location>
        <begin position="1"/>
        <end position="27"/>
    </location>
</feature>
<proteinExistence type="predicted"/>
<accession>A0AAD5V186</accession>
<sequence length="1460" mass="169408">METNIDSDRDTESIWDTRSSSYSSSPSVQFLPHQIPIPWDIQHYIIDFVAYPQVMFDEDNNVVDDLGPDPFEWPERGPISIIKDRIGVCQTLRSCSLVCRGWATVSQELMFQWICLSNCQQTDKLYTVLRDPQSSHLSQTIRRLSIVYRHPYQRIGEAIPRIIGMGLSRLDCLDMCAGRGRDAAKYDFPMFPFHPSLRARLSHLNQIRILHLHNFRFSHFAEFRRIVCGFSGVHHLVAIHVKFGADRLGDSRPIHRSKEWQIPTKVSWQWGEAEGDWMREEDRNVEVDTPSILWIANIPNLHQAIKKPSSETTCPVLTPQVADAIIHINQYDRVEVRSLERWQWRCEASRSGLGQDWTLSSVSSDDQTLNRYFRFRVGSNNPQDVPLGFEHFIETRIPHKIYEPRYLPSFLRKTSEKLQECFEGLITAKVTLAFLTNPWIPPSPSESRPAPMPKDSKQNLYAAIVAITEEFIRSQTDVDLNFTIDGLSPEELYLFINRVHTNELLWPIQVPIPWDIQRHIIESVPSFVFDDGKLVFDDLTHNGAAESEPISATRDHAVACQTLRNCSLVCRRWATVSRKLIFLWVCLSHHQNMDRLYAILRDPQSSHLSQNVRRLSVLFDQYRPERVGGVIPRIIGMRLSRLEYLDLCAGNDTYPTFPFHPSLRAQLSQLDQIRILHLHNFHFSHLAEFRRFVGAFSGIRHLIAIYVKFGEDKLGDFRSIHHSKKWQMPEEVSWKYTQWPDPYPSVLWMADIPNPHQVAETSSSKNTYPILSRHLTNAIMHSEYYYSRYIWRDYPLNWRWRCEEGGTGGPGRSWFLFCISPHKVLCPYFRFHVGPEHSRHVPLGLEHLKEVCIPRMTKIDMRKLRLSLIQTFQTWQEHFGGFLNVEKVKLALLTRPTIWEVDAISWRLQSEERRRKRREEYIAIIAITEEFIRSQTRFDMDFTIDGLPPEELHLLISSVQTNELLRPIQNPIPWNIQRHIIEFVPCFQVVPTDGTRSVLAFDDLSHSRASESKPISTIRAQVEALQALRTCSLVCQQWATVSQKLIFVWVCLSHHKQTDKLYALLRDPQSSHLSQDVRRLTIVYRHPYEDYGNYEKVGEVIPRIIGMGLSRLEYLDLCAGDNDYGIDYPIFPFHPSLRAQLSQLNQVRVLHLHNFRFAHLAEFRQFVGAFSGIHHLIAIFVKFGEDKRGDYRPIHQTRKWKMPTAVSWGDNEPTEDSPHEFYSPSILWVANIPNPHGVVKTSSTKIHTPTLTLDLAYAIMGTIHYFAGCPGPAPSYFQLPLITWHWQRGEGAAGGPSQDWTLFCVSSFGEYHYFRFRMGSDNPTDIPLGFEHLIELCIPHLVEEPQELPFSLRWQFQESQERFGGFPNVERVKLALLVSGKVDGTPGGSRSEKTERRLLKRYIPIIDEFRCSQTDFDLDITIDGAPLEELRRFISVPEESYDSDDGDSYYLGSLFDHLDD</sequence>
<name>A0AAD5V186_9APHY</name>
<evidence type="ECO:0000313" key="3">
    <source>
        <dbReference type="Proteomes" id="UP001212997"/>
    </source>
</evidence>
<protein>
    <recommendedName>
        <fullName evidence="4">F-box domain-containing protein</fullName>
    </recommendedName>
</protein>
<organism evidence="2 3">
    <name type="scientific">Meripilus lineatus</name>
    <dbReference type="NCBI Taxonomy" id="2056292"/>
    <lineage>
        <taxon>Eukaryota</taxon>
        <taxon>Fungi</taxon>
        <taxon>Dikarya</taxon>
        <taxon>Basidiomycota</taxon>
        <taxon>Agaricomycotina</taxon>
        <taxon>Agaricomycetes</taxon>
        <taxon>Polyporales</taxon>
        <taxon>Meripilaceae</taxon>
        <taxon>Meripilus</taxon>
    </lineage>
</organism>
<dbReference type="EMBL" id="JANAWD010000248">
    <property type="protein sequence ID" value="KAJ3482964.1"/>
    <property type="molecule type" value="Genomic_DNA"/>
</dbReference>
<feature type="compositionally biased region" description="Basic and acidic residues" evidence="1">
    <location>
        <begin position="1"/>
        <end position="12"/>
    </location>
</feature>
<evidence type="ECO:0000313" key="2">
    <source>
        <dbReference type="EMBL" id="KAJ3482964.1"/>
    </source>
</evidence>
<evidence type="ECO:0008006" key="4">
    <source>
        <dbReference type="Google" id="ProtNLM"/>
    </source>
</evidence>
<comment type="caution">
    <text evidence="2">The sequence shown here is derived from an EMBL/GenBank/DDBJ whole genome shotgun (WGS) entry which is preliminary data.</text>
</comment>
<gene>
    <name evidence="2" type="ORF">NLI96_g6620</name>
</gene>
<reference evidence="2" key="1">
    <citation type="submission" date="2022-07" db="EMBL/GenBank/DDBJ databases">
        <title>Genome Sequence of Physisporinus lineatus.</title>
        <authorList>
            <person name="Buettner E."/>
        </authorList>
    </citation>
    <scope>NUCLEOTIDE SEQUENCE</scope>
    <source>
        <strain evidence="2">VT162</strain>
    </source>
</reference>